<organism evidence="1 2">
    <name type="scientific">Senna tora</name>
    <dbReference type="NCBI Taxonomy" id="362788"/>
    <lineage>
        <taxon>Eukaryota</taxon>
        <taxon>Viridiplantae</taxon>
        <taxon>Streptophyta</taxon>
        <taxon>Embryophyta</taxon>
        <taxon>Tracheophyta</taxon>
        <taxon>Spermatophyta</taxon>
        <taxon>Magnoliopsida</taxon>
        <taxon>eudicotyledons</taxon>
        <taxon>Gunneridae</taxon>
        <taxon>Pentapetalae</taxon>
        <taxon>rosids</taxon>
        <taxon>fabids</taxon>
        <taxon>Fabales</taxon>
        <taxon>Fabaceae</taxon>
        <taxon>Caesalpinioideae</taxon>
        <taxon>Cassia clade</taxon>
        <taxon>Senna</taxon>
    </lineage>
</organism>
<accession>A0A834W4V3</accession>
<dbReference type="OrthoDB" id="446723at2759"/>
<dbReference type="PANTHER" id="PTHR12277:SF139">
    <property type="entry name" value="ALPHA_BETA-HYDROLASES SUPERFAMILY PROTEIN"/>
    <property type="match status" value="1"/>
</dbReference>
<dbReference type="AlphaFoldDB" id="A0A834W4V3"/>
<dbReference type="GO" id="GO:0016787">
    <property type="term" value="F:hydrolase activity"/>
    <property type="evidence" value="ECO:0007669"/>
    <property type="project" value="UniProtKB-KW"/>
</dbReference>
<dbReference type="InterPro" id="IPR029058">
    <property type="entry name" value="AB_hydrolase_fold"/>
</dbReference>
<protein>
    <submittedName>
        <fullName evidence="1">Alpha/beta hydrolase domain-containing protein 17B</fullName>
    </submittedName>
</protein>
<evidence type="ECO:0000313" key="1">
    <source>
        <dbReference type="EMBL" id="KAF7809467.1"/>
    </source>
</evidence>
<dbReference type="Gene3D" id="3.40.50.1820">
    <property type="entry name" value="alpha/beta hydrolase"/>
    <property type="match status" value="1"/>
</dbReference>
<keyword evidence="2" id="KW-1185">Reference proteome</keyword>
<sequence>MGCMVSQLAAKFAFFPPCPPTYQLKKRDDGRLTVVSPAAPAVVGDENSLDVLLVDTKNGNKIVAFYLRNPYARLTLLYSHGNAADLGQLYDLFVQLKVNLRVNLMGYDYSGYGASTGKPSESNTYADIEAIYECLETQYGVSQEDLILYGQSVGSGPTLHLAAKLPRLRGVVLHSGILSGLRVLCHVKFTLCFDIYKNINKIKKVKCPVLVIHGTEDDVVSWLHGNRLWKMAKEPYDPLWIKGGGHCNLELYPDYIRHLCRFVLEMENMTTEKRLKRIRQSVNLQPKSNKGSICRCCRPHCCRLKCPECSDCSCIKCSWSFRCFECCWKPSCFKCCCQFCKIPSLGPKCCYKKCLTPGCFPCCSRPSCSIKCFCWQCCVGKHGGKQNG</sequence>
<comment type="caution">
    <text evidence="1">The sequence shown here is derived from an EMBL/GenBank/DDBJ whole genome shotgun (WGS) entry which is preliminary data.</text>
</comment>
<evidence type="ECO:0000313" key="2">
    <source>
        <dbReference type="Proteomes" id="UP000634136"/>
    </source>
</evidence>
<name>A0A834W4V3_9FABA</name>
<dbReference type="Proteomes" id="UP000634136">
    <property type="component" value="Unassembled WGS sequence"/>
</dbReference>
<dbReference type="PANTHER" id="PTHR12277">
    <property type="entry name" value="ALPHA/BETA HYDROLASE DOMAIN-CONTAINING PROTEIN"/>
    <property type="match status" value="1"/>
</dbReference>
<gene>
    <name evidence="1" type="ORF">G2W53_036210</name>
</gene>
<dbReference type="EMBL" id="JAAIUW010000011">
    <property type="protein sequence ID" value="KAF7809467.1"/>
    <property type="molecule type" value="Genomic_DNA"/>
</dbReference>
<dbReference type="SUPFAM" id="SSF53474">
    <property type="entry name" value="alpha/beta-Hydrolases"/>
    <property type="match status" value="1"/>
</dbReference>
<keyword evidence="1" id="KW-0378">Hydrolase</keyword>
<reference evidence="1" key="1">
    <citation type="submission" date="2020-09" db="EMBL/GenBank/DDBJ databases">
        <title>Genome-Enabled Discovery of Anthraquinone Biosynthesis in Senna tora.</title>
        <authorList>
            <person name="Kang S.-H."/>
            <person name="Pandey R.P."/>
            <person name="Lee C.-M."/>
            <person name="Sim J.-S."/>
            <person name="Jeong J.-T."/>
            <person name="Choi B.-S."/>
            <person name="Jung M."/>
            <person name="Ginzburg D."/>
            <person name="Zhao K."/>
            <person name="Won S.Y."/>
            <person name="Oh T.-J."/>
            <person name="Yu Y."/>
            <person name="Kim N.-H."/>
            <person name="Lee O.R."/>
            <person name="Lee T.-H."/>
            <person name="Bashyal P."/>
            <person name="Kim T.-S."/>
            <person name="Lee W.-H."/>
            <person name="Kawkins C."/>
            <person name="Kim C.-K."/>
            <person name="Kim J.S."/>
            <person name="Ahn B.O."/>
            <person name="Rhee S.Y."/>
            <person name="Sohng J.K."/>
        </authorList>
    </citation>
    <scope>NUCLEOTIDE SEQUENCE</scope>
    <source>
        <tissue evidence="1">Leaf</tissue>
    </source>
</reference>
<proteinExistence type="predicted"/>